<dbReference type="EMBL" id="SLVX01000014">
    <property type="protein sequence ID" value="TCN41370.1"/>
    <property type="molecule type" value="Genomic_DNA"/>
</dbReference>
<proteinExistence type="predicted"/>
<dbReference type="RefSeq" id="WP_162853115.1">
    <property type="nucleotide sequence ID" value="NZ_BAABEI010000012.1"/>
</dbReference>
<dbReference type="Proteomes" id="UP000295351">
    <property type="component" value="Unassembled WGS sequence"/>
</dbReference>
<dbReference type="InterPro" id="IPR012334">
    <property type="entry name" value="Pectin_lyas_fold"/>
</dbReference>
<dbReference type="Gene3D" id="2.160.20.10">
    <property type="entry name" value="Single-stranded right-handed beta-helix, Pectin lyase-like"/>
    <property type="match status" value="1"/>
</dbReference>
<dbReference type="InterPro" id="IPR011050">
    <property type="entry name" value="Pectin_lyase_fold/virulence"/>
</dbReference>
<protein>
    <submittedName>
        <fullName evidence="1">Uncharacterized protein DUF2793</fullName>
    </submittedName>
</protein>
<comment type="caution">
    <text evidence="1">The sequence shown here is derived from an EMBL/GenBank/DDBJ whole genome shotgun (WGS) entry which is preliminary data.</text>
</comment>
<keyword evidence="2" id="KW-1185">Reference proteome</keyword>
<accession>A0A4V2RHS9</accession>
<evidence type="ECO:0000313" key="2">
    <source>
        <dbReference type="Proteomes" id="UP000295351"/>
    </source>
</evidence>
<name>A0A4V2RHS9_SHIGR</name>
<organism evidence="1 2">
    <name type="scientific">Shinella granuli</name>
    <dbReference type="NCBI Taxonomy" id="323621"/>
    <lineage>
        <taxon>Bacteria</taxon>
        <taxon>Pseudomonadati</taxon>
        <taxon>Pseudomonadota</taxon>
        <taxon>Alphaproteobacteria</taxon>
        <taxon>Hyphomicrobiales</taxon>
        <taxon>Rhizobiaceae</taxon>
        <taxon>Shinella</taxon>
    </lineage>
</organism>
<sequence>MDTSENLGLPYITPAQAQKHVTHNEAIRAVDALLHLAVKSRSATSPPVIPEPGERHIVPAAATGAWTGQAKAVAAWQDGIWTFYTPRPGWLAYALDENRLLAFDEGEWVLAAVNVAIPSQVGVNTTADATNRLAVAAPATLLTHEGAGHQLKINKATTGDSATLLFQSGWSGRAEMGLAGSDAFRVKVSPDGAAFHDAMVVDPATGQVTFPAGVVGLRPQLKDHRTYHVATTGSDGNNGLTPGAPFATIQKAIDEAHNLDCAYYDVTIEIANGTYAGASVLRPLIGGGTLVIKGNEATPASVVLTSGLSFRNGAQVRVTGVRIAIATDLIHALSVGNGVHLRLGKVEFGAVGANADHIFCDNPCQIVLEDNYTITGGARRHMNIGRGHLSGANRTFTLTGNPAFTQFIAASCCGTVALSNPTISGTATGGRYIAETNGVINTFGKAATFLPGSVAGTNPTGGIYA</sequence>
<evidence type="ECO:0000313" key="1">
    <source>
        <dbReference type="EMBL" id="TCN41370.1"/>
    </source>
</evidence>
<reference evidence="1 2" key="1">
    <citation type="submission" date="2019-03" db="EMBL/GenBank/DDBJ databases">
        <title>Genomic Encyclopedia of Type Strains, Phase IV (KMG-IV): sequencing the most valuable type-strain genomes for metagenomic binning, comparative biology and taxonomic classification.</title>
        <authorList>
            <person name="Goeker M."/>
        </authorList>
    </citation>
    <scope>NUCLEOTIDE SEQUENCE [LARGE SCALE GENOMIC DNA]</scope>
    <source>
        <strain evidence="1 2">DSM 18401</strain>
    </source>
</reference>
<dbReference type="Pfam" id="PF10983">
    <property type="entry name" value="DUF2793"/>
    <property type="match status" value="1"/>
</dbReference>
<gene>
    <name evidence="1" type="ORF">EV665_114138</name>
</gene>
<dbReference type="InterPro" id="IPR021251">
    <property type="entry name" value="DUF2793"/>
</dbReference>
<dbReference type="SUPFAM" id="SSF51126">
    <property type="entry name" value="Pectin lyase-like"/>
    <property type="match status" value="1"/>
</dbReference>
<dbReference type="AlphaFoldDB" id="A0A4V2RHS9"/>